<dbReference type="Proteomes" id="UP001367508">
    <property type="component" value="Unassembled WGS sequence"/>
</dbReference>
<evidence type="ECO:0000313" key="1">
    <source>
        <dbReference type="EMBL" id="KAK7316189.1"/>
    </source>
</evidence>
<evidence type="ECO:0000313" key="2">
    <source>
        <dbReference type="Proteomes" id="UP001367508"/>
    </source>
</evidence>
<sequence>MLYQFGLWCELPRGLIRDGHLHSWSTGSDLRKWRLGDHFVLSKHCVSLDSEHGSAGCKFDVIADDQ</sequence>
<dbReference type="AlphaFoldDB" id="A0AAN9Q044"/>
<reference evidence="1 2" key="1">
    <citation type="submission" date="2024-01" db="EMBL/GenBank/DDBJ databases">
        <title>The genomes of 5 underutilized Papilionoideae crops provide insights into root nodulation and disease resistanc.</title>
        <authorList>
            <person name="Jiang F."/>
        </authorList>
    </citation>
    <scope>NUCLEOTIDE SEQUENCE [LARGE SCALE GENOMIC DNA]</scope>
    <source>
        <strain evidence="1">LVBAO_FW01</strain>
        <tissue evidence="1">Leaves</tissue>
    </source>
</reference>
<dbReference type="EMBL" id="JAYMYQ010000008">
    <property type="protein sequence ID" value="KAK7316189.1"/>
    <property type="molecule type" value="Genomic_DNA"/>
</dbReference>
<protein>
    <submittedName>
        <fullName evidence="1">Uncharacterized protein</fullName>
    </submittedName>
</protein>
<comment type="caution">
    <text evidence="1">The sequence shown here is derived from an EMBL/GenBank/DDBJ whole genome shotgun (WGS) entry which is preliminary data.</text>
</comment>
<proteinExistence type="predicted"/>
<keyword evidence="2" id="KW-1185">Reference proteome</keyword>
<name>A0AAN9Q044_CANGL</name>
<accession>A0AAN9Q044</accession>
<gene>
    <name evidence="1" type="ORF">VNO77_35009</name>
</gene>
<organism evidence="1 2">
    <name type="scientific">Canavalia gladiata</name>
    <name type="common">Sword bean</name>
    <name type="synonym">Dolichos gladiatus</name>
    <dbReference type="NCBI Taxonomy" id="3824"/>
    <lineage>
        <taxon>Eukaryota</taxon>
        <taxon>Viridiplantae</taxon>
        <taxon>Streptophyta</taxon>
        <taxon>Embryophyta</taxon>
        <taxon>Tracheophyta</taxon>
        <taxon>Spermatophyta</taxon>
        <taxon>Magnoliopsida</taxon>
        <taxon>eudicotyledons</taxon>
        <taxon>Gunneridae</taxon>
        <taxon>Pentapetalae</taxon>
        <taxon>rosids</taxon>
        <taxon>fabids</taxon>
        <taxon>Fabales</taxon>
        <taxon>Fabaceae</taxon>
        <taxon>Papilionoideae</taxon>
        <taxon>50 kb inversion clade</taxon>
        <taxon>NPAAA clade</taxon>
        <taxon>indigoferoid/millettioid clade</taxon>
        <taxon>Phaseoleae</taxon>
        <taxon>Canavalia</taxon>
    </lineage>
</organism>